<comment type="caution">
    <text evidence="2">The sequence shown here is derived from an EMBL/GenBank/DDBJ whole genome shotgun (WGS) entry which is preliminary data.</text>
</comment>
<dbReference type="OrthoDB" id="5394233at2759"/>
<dbReference type="EMBL" id="CABFOC020000018">
    <property type="protein sequence ID" value="CAH0046955.1"/>
    <property type="molecule type" value="Genomic_DNA"/>
</dbReference>
<reference evidence="3" key="1">
    <citation type="submission" date="2019-06" db="EMBL/GenBank/DDBJ databases">
        <authorList>
            <person name="Broberg M."/>
        </authorList>
    </citation>
    <scope>NUCLEOTIDE SEQUENCE [LARGE SCALE GENOMIC DNA]</scope>
</reference>
<organism evidence="2 3">
    <name type="scientific">Clonostachys solani</name>
    <dbReference type="NCBI Taxonomy" id="160281"/>
    <lineage>
        <taxon>Eukaryota</taxon>
        <taxon>Fungi</taxon>
        <taxon>Dikarya</taxon>
        <taxon>Ascomycota</taxon>
        <taxon>Pezizomycotina</taxon>
        <taxon>Sordariomycetes</taxon>
        <taxon>Hypocreomycetidae</taxon>
        <taxon>Hypocreales</taxon>
        <taxon>Bionectriaceae</taxon>
        <taxon>Clonostachys</taxon>
    </lineage>
</organism>
<keyword evidence="3" id="KW-1185">Reference proteome</keyword>
<dbReference type="AlphaFoldDB" id="A0A9N9Z0R8"/>
<feature type="region of interest" description="Disordered" evidence="1">
    <location>
        <begin position="384"/>
        <end position="433"/>
    </location>
</feature>
<accession>A0A9N9Z0R8</accession>
<evidence type="ECO:0000313" key="2">
    <source>
        <dbReference type="EMBL" id="CAH0046955.1"/>
    </source>
</evidence>
<name>A0A9N9Z0R8_9HYPO</name>
<evidence type="ECO:0000313" key="3">
    <source>
        <dbReference type="Proteomes" id="UP000775872"/>
    </source>
</evidence>
<gene>
    <name evidence="2" type="ORF">CSOL1703_00013191</name>
</gene>
<protein>
    <submittedName>
        <fullName evidence="2">Uncharacterized protein</fullName>
    </submittedName>
</protein>
<proteinExistence type="predicted"/>
<sequence length="546" mass="57340">MPFDFKKYDQKCAALTAEELQREWQHYTRLITGAATSTTVSGLAIPLTAGVSTIGVALAAPAIHNARKKRDIIERHLNRLDTTHQTRKRDVLGGVAVSGTIGVVTLGVGTLGADAIAAHGAEHGISAIVENETAIKVVSHVALDGVGLGIEHAHTNHLRKRDARKAFEKAGVFQAVNEAKAAEAGYSIQPYNPQGAAAESSASLPYYAPPPPYSYDSGPSQVGIPENYAVSTMNPDPYYGLDSKAPMPPYYQSEPSQELYAGTQTAEDFAPPSMPPPTVSSTYDLNAMGAALPTVGAAVPVSYALGYQSNQGYDASRSASFGVPGAYVQAPLQPSDFSELAVGAPTHPPVSATPAVVIASSASSSIITSPPVLVGTSVISSLPPIVKSADGNDSQTQQPPDEFMYPPPAAPPPGHANPAQPSSTSLPITTPGFGQVLASTQTEPQTPYQAARGTLIGYSLHTVEQPSLPPLSAQGTNAASLADHHTGYSVQPNHALTARQSVLTWHSDQSNPLQKKYRDCQAFIALRRLNLARCNVISLLRLPLNL</sequence>
<reference evidence="2 3" key="2">
    <citation type="submission" date="2021-10" db="EMBL/GenBank/DDBJ databases">
        <authorList>
            <person name="Piombo E."/>
        </authorList>
    </citation>
    <scope>NUCLEOTIDE SEQUENCE [LARGE SCALE GENOMIC DNA]</scope>
</reference>
<evidence type="ECO:0000256" key="1">
    <source>
        <dbReference type="SAM" id="MobiDB-lite"/>
    </source>
</evidence>
<dbReference type="Proteomes" id="UP000775872">
    <property type="component" value="Unassembled WGS sequence"/>
</dbReference>
<feature type="compositionally biased region" description="Pro residues" evidence="1">
    <location>
        <begin position="405"/>
        <end position="415"/>
    </location>
</feature>